<gene>
    <name evidence="2" type="ORF">RHRU231_960001</name>
</gene>
<protein>
    <submittedName>
        <fullName evidence="2">Uncharacterized protein</fullName>
    </submittedName>
</protein>
<sequence length="455" mass="49591">MPHSEPGPRTHLCLLTPWRQALACYGPDDDADIRDLHWGMPDKYSADDTLVVVVSARELAILNVEVLTTGSEDDFIGTETYDFPFTDGISVRALELRMREPFPAPPVTLGDGYAQRLLEAIDRERHEPTPWQVTDTTGCAQAPQQSDSAYGHPGECLCCGEMAGDTSGGSGPDGFELHWYDPGRDGVDAWTSTRAEPLGRAAQAAWVCESCHSTLHQPFGPSVEDLMYSRRPRCPACRARRTDLCLWGMPPGPPPPGVAAMGCVIPVGTGMPEYSCAQCGFLWSEDGGPVAGDGGLLSARRRPRPRERVRARTLPREPAGDDELVIGEYRAELVDSAWGPYVRHSVITADGARSDVQGHTVRREPQTPGPLEPGRPSTPLSSGPVVWMETTDHEWDTLGETIDVPYFEEEGKVCASAALAQRMLPGDVVLHWWCGDDAPSGIWGWSVVVDHPALY</sequence>
<evidence type="ECO:0000256" key="1">
    <source>
        <dbReference type="SAM" id="MobiDB-lite"/>
    </source>
</evidence>
<reference evidence="2 3" key="1">
    <citation type="journal article" date="2014" name="Genome Announc.">
        <title>Draft Genome Sequence of Propane- and Butane-Oxidizing Actinobacterium Rhodococcus ruber IEGM 231.</title>
        <authorList>
            <person name="Ivshina I.B."/>
            <person name="Kuyukina M.S."/>
            <person name="Krivoruchko A.V."/>
            <person name="Barbe V."/>
            <person name="Fischer C."/>
        </authorList>
    </citation>
    <scope>NUCLEOTIDE SEQUENCE [LARGE SCALE GENOMIC DNA]</scope>
</reference>
<dbReference type="EMBL" id="CCSD01000112">
    <property type="protein sequence ID" value="CDZ92472.1"/>
    <property type="molecule type" value="Genomic_DNA"/>
</dbReference>
<organism evidence="2 3">
    <name type="scientific">Rhodococcus ruber</name>
    <dbReference type="NCBI Taxonomy" id="1830"/>
    <lineage>
        <taxon>Bacteria</taxon>
        <taxon>Bacillati</taxon>
        <taxon>Actinomycetota</taxon>
        <taxon>Actinomycetes</taxon>
        <taxon>Mycobacteriales</taxon>
        <taxon>Nocardiaceae</taxon>
        <taxon>Rhodococcus</taxon>
    </lineage>
</organism>
<accession>A0A098BW97</accession>
<evidence type="ECO:0000313" key="3">
    <source>
        <dbReference type="Proteomes" id="UP000042997"/>
    </source>
</evidence>
<name>A0A098BW97_9NOCA</name>
<feature type="region of interest" description="Disordered" evidence="1">
    <location>
        <begin position="352"/>
        <end position="384"/>
    </location>
</feature>
<dbReference type="AlphaFoldDB" id="A0A098BW97"/>
<evidence type="ECO:0000313" key="2">
    <source>
        <dbReference type="EMBL" id="CDZ92472.1"/>
    </source>
</evidence>
<proteinExistence type="predicted"/>
<dbReference type="Proteomes" id="UP000042997">
    <property type="component" value="Unassembled WGS sequence"/>
</dbReference>